<comment type="caution">
    <text evidence="1">The sequence shown here is derived from an EMBL/GenBank/DDBJ whole genome shotgun (WGS) entry which is preliminary data.</text>
</comment>
<reference evidence="1 2" key="1">
    <citation type="submission" date="2017-09" db="EMBL/GenBank/DDBJ databases">
        <title>Large-scale bioinformatics analysis of Bacillus genomes uncovers conserved roles of natural products in bacterial physiology.</title>
        <authorList>
            <consortium name="Agbiome Team Llc"/>
            <person name="Bleich R.M."/>
            <person name="Grubbs K.J."/>
            <person name="Santa Maria K.C."/>
            <person name="Allen S.E."/>
            <person name="Farag S."/>
            <person name="Shank E.A."/>
            <person name="Bowers A."/>
        </authorList>
    </citation>
    <scope>NUCLEOTIDE SEQUENCE [LARGE SCALE GENOMIC DNA]</scope>
    <source>
        <strain evidence="1 2">AFS029792</strain>
    </source>
</reference>
<name>A0A9X7EBB3_BACCE</name>
<evidence type="ECO:0000313" key="2">
    <source>
        <dbReference type="Proteomes" id="UP000225135"/>
    </source>
</evidence>
<protein>
    <submittedName>
        <fullName evidence="1">Uncharacterized protein</fullName>
    </submittedName>
</protein>
<organism evidence="1 2">
    <name type="scientific">Bacillus cereus</name>
    <dbReference type="NCBI Taxonomy" id="1396"/>
    <lineage>
        <taxon>Bacteria</taxon>
        <taxon>Bacillati</taxon>
        <taxon>Bacillota</taxon>
        <taxon>Bacilli</taxon>
        <taxon>Bacillales</taxon>
        <taxon>Bacillaceae</taxon>
        <taxon>Bacillus</taxon>
        <taxon>Bacillus cereus group</taxon>
    </lineage>
</organism>
<gene>
    <name evidence="1" type="ORF">COI69_03140</name>
</gene>
<accession>A0A9X7EBB3</accession>
<evidence type="ECO:0000313" key="1">
    <source>
        <dbReference type="EMBL" id="PHG84067.1"/>
    </source>
</evidence>
<dbReference type="AlphaFoldDB" id="A0A9X7EBB3"/>
<dbReference type="Proteomes" id="UP000225135">
    <property type="component" value="Unassembled WGS sequence"/>
</dbReference>
<sequence>MSVSFKCAEKINKMSTENQQKLYISKQIRKDLLWENRSFTKMPMRKINVTNIVSIKENLFQVISIEK</sequence>
<dbReference type="EMBL" id="NUUR01000008">
    <property type="protein sequence ID" value="PHG84067.1"/>
    <property type="molecule type" value="Genomic_DNA"/>
</dbReference>
<proteinExistence type="predicted"/>